<dbReference type="AlphaFoldDB" id="A0A3N4I2N9"/>
<reference evidence="2 3" key="1">
    <citation type="journal article" date="2018" name="Nat. Ecol. Evol.">
        <title>Pezizomycetes genomes reveal the molecular basis of ectomycorrhizal truffle lifestyle.</title>
        <authorList>
            <person name="Murat C."/>
            <person name="Payen T."/>
            <person name="Noel B."/>
            <person name="Kuo A."/>
            <person name="Morin E."/>
            <person name="Chen J."/>
            <person name="Kohler A."/>
            <person name="Krizsan K."/>
            <person name="Balestrini R."/>
            <person name="Da Silva C."/>
            <person name="Montanini B."/>
            <person name="Hainaut M."/>
            <person name="Levati E."/>
            <person name="Barry K.W."/>
            <person name="Belfiori B."/>
            <person name="Cichocki N."/>
            <person name="Clum A."/>
            <person name="Dockter R.B."/>
            <person name="Fauchery L."/>
            <person name="Guy J."/>
            <person name="Iotti M."/>
            <person name="Le Tacon F."/>
            <person name="Lindquist E.A."/>
            <person name="Lipzen A."/>
            <person name="Malagnac F."/>
            <person name="Mello A."/>
            <person name="Molinier V."/>
            <person name="Miyauchi S."/>
            <person name="Poulain J."/>
            <person name="Riccioni C."/>
            <person name="Rubini A."/>
            <person name="Sitrit Y."/>
            <person name="Splivallo R."/>
            <person name="Traeger S."/>
            <person name="Wang M."/>
            <person name="Zifcakova L."/>
            <person name="Wipf D."/>
            <person name="Zambonelli A."/>
            <person name="Paolocci F."/>
            <person name="Nowrousian M."/>
            <person name="Ottonello S."/>
            <person name="Baldrian P."/>
            <person name="Spatafora J.W."/>
            <person name="Henrissat B."/>
            <person name="Nagy L.G."/>
            <person name="Aury J.M."/>
            <person name="Wincker P."/>
            <person name="Grigoriev I.V."/>
            <person name="Bonfante P."/>
            <person name="Martin F.M."/>
        </authorList>
    </citation>
    <scope>NUCLEOTIDE SEQUENCE [LARGE SCALE GENOMIC DNA]</scope>
    <source>
        <strain evidence="2 3">RN42</strain>
    </source>
</reference>
<dbReference type="PROSITE" id="PS50181">
    <property type="entry name" value="FBOX"/>
    <property type="match status" value="1"/>
</dbReference>
<name>A0A3N4I2N9_ASCIM</name>
<feature type="domain" description="F-box" evidence="1">
    <location>
        <begin position="6"/>
        <end position="55"/>
    </location>
</feature>
<dbReference type="EMBL" id="ML119711">
    <property type="protein sequence ID" value="RPA78491.1"/>
    <property type="molecule type" value="Genomic_DNA"/>
</dbReference>
<proteinExistence type="predicted"/>
<dbReference type="CDD" id="cd09917">
    <property type="entry name" value="F-box_SF"/>
    <property type="match status" value="1"/>
</dbReference>
<protein>
    <recommendedName>
        <fullName evidence="1">F-box domain-containing protein</fullName>
    </recommendedName>
</protein>
<dbReference type="OrthoDB" id="539213at2759"/>
<accession>A0A3N4I2N9</accession>
<organism evidence="2 3">
    <name type="scientific">Ascobolus immersus RN42</name>
    <dbReference type="NCBI Taxonomy" id="1160509"/>
    <lineage>
        <taxon>Eukaryota</taxon>
        <taxon>Fungi</taxon>
        <taxon>Dikarya</taxon>
        <taxon>Ascomycota</taxon>
        <taxon>Pezizomycotina</taxon>
        <taxon>Pezizomycetes</taxon>
        <taxon>Pezizales</taxon>
        <taxon>Ascobolaceae</taxon>
        <taxon>Ascobolus</taxon>
    </lineage>
</organism>
<dbReference type="Proteomes" id="UP000275078">
    <property type="component" value="Unassembled WGS sequence"/>
</dbReference>
<gene>
    <name evidence="2" type="ORF">BJ508DRAFT_349400</name>
</gene>
<keyword evidence="3" id="KW-1185">Reference proteome</keyword>
<sequence length="600" mass="68126">MISSGRSTILDLPNELHCLISTYMTSNDLIALSQTNRQLSAIYQSLIVPNVMRSIQGLTRALAAIWTKHLTNYSGEMHPVYDTRTRWQNVVKHRFTSEQIEHLLSHFLPKASTAHLDSLIRRAGKNDFYFLAAAIRFLLQVADKTAEGRTCGPGEIPHRYLRKSHTSPATTASNISDPLPFLELLLQYASATITPEKLIDSPLSWNEECPKCLRSTFMASAIASGSLRAVEMVWEVYYHKDKARLEHDISYHIGGLISNLVVKGRALIAILEYLMDEWEISADFLIKNLNCCESEASPDSDPDWPTMLALLVRPAVLALRCWCDQNDCFGVNLHRTRIFNSKRSSRGITTRTHWDTLYHDASVPLDVMKSLIRRGADLNSNSVNNPFLQMTSETLVCSWIWPRARVPPQIGPTGALQLLLEAGGNPDIVIGYRGYTLLHAIENLWHDLPLFTLVVERSPEFINYQASFFEHPPPFENERLSPLQLFIFLISFRKLEHPETYRLLPFIQVMLANGADPYLRDGPGGKSAVMIAASDQPRMGLILQTLVGSEHLTIRWKYNQSWWREQGCSLEKNEILHMISHYTNRLPGEGTIYDFSDSDY</sequence>
<dbReference type="InterPro" id="IPR036770">
    <property type="entry name" value="Ankyrin_rpt-contain_sf"/>
</dbReference>
<evidence type="ECO:0000313" key="2">
    <source>
        <dbReference type="EMBL" id="RPA78491.1"/>
    </source>
</evidence>
<evidence type="ECO:0000313" key="3">
    <source>
        <dbReference type="Proteomes" id="UP000275078"/>
    </source>
</evidence>
<evidence type="ECO:0000259" key="1">
    <source>
        <dbReference type="PROSITE" id="PS50181"/>
    </source>
</evidence>
<dbReference type="InterPro" id="IPR001810">
    <property type="entry name" value="F-box_dom"/>
</dbReference>
<dbReference type="Gene3D" id="1.25.40.20">
    <property type="entry name" value="Ankyrin repeat-containing domain"/>
    <property type="match status" value="1"/>
</dbReference>